<dbReference type="Proteomes" id="UP001501183">
    <property type="component" value="Unassembled WGS sequence"/>
</dbReference>
<dbReference type="InterPro" id="IPR059106">
    <property type="entry name" value="WHD_MalT"/>
</dbReference>
<organism evidence="5 6">
    <name type="scientific">Rhodococcus olei</name>
    <dbReference type="NCBI Taxonomy" id="2161675"/>
    <lineage>
        <taxon>Bacteria</taxon>
        <taxon>Bacillati</taxon>
        <taxon>Actinomycetota</taxon>
        <taxon>Actinomycetes</taxon>
        <taxon>Mycobacteriales</taxon>
        <taxon>Nocardiaceae</taxon>
        <taxon>Rhodococcus</taxon>
    </lineage>
</organism>
<accession>A0ABP8P6T6</accession>
<dbReference type="Pfam" id="PF25873">
    <property type="entry name" value="WHD_MalT"/>
    <property type="match status" value="1"/>
</dbReference>
<reference evidence="6" key="1">
    <citation type="journal article" date="2019" name="Int. J. Syst. Evol. Microbiol.">
        <title>The Global Catalogue of Microorganisms (GCM) 10K type strain sequencing project: providing services to taxonomists for standard genome sequencing and annotation.</title>
        <authorList>
            <consortium name="The Broad Institute Genomics Platform"/>
            <consortium name="The Broad Institute Genome Sequencing Center for Infectious Disease"/>
            <person name="Wu L."/>
            <person name="Ma J."/>
        </authorList>
    </citation>
    <scope>NUCLEOTIDE SEQUENCE [LARGE SCALE GENOMIC DNA]</scope>
    <source>
        <strain evidence="6">JCM 32206</strain>
    </source>
</reference>
<protein>
    <submittedName>
        <fullName evidence="5">LuxR C-terminal-related transcriptional regulator</fullName>
    </submittedName>
</protein>
<dbReference type="InterPro" id="IPR036388">
    <property type="entry name" value="WH-like_DNA-bd_sf"/>
</dbReference>
<dbReference type="PANTHER" id="PTHR44688:SF16">
    <property type="entry name" value="DNA-BINDING TRANSCRIPTIONAL ACTIVATOR DEVR_DOSR"/>
    <property type="match status" value="1"/>
</dbReference>
<dbReference type="InterPro" id="IPR000792">
    <property type="entry name" value="Tscrpt_reg_LuxR_C"/>
</dbReference>
<feature type="domain" description="HTH luxR-type" evidence="4">
    <location>
        <begin position="812"/>
        <end position="877"/>
    </location>
</feature>
<evidence type="ECO:0000259" key="4">
    <source>
        <dbReference type="PROSITE" id="PS50043"/>
    </source>
</evidence>
<sequence>MAVPMWSAHRIHTPTYGRPAIRRQRLLDALSEAMLLPDPTAVTVAMLSAPVGSGKTVLLSDWAARSATTANTPTIAWLTVTEDDNSRAAFAASSLAALRATGDPAVVDALRDVPAPDSNDFPTAIAEALGALHRPILMVLDDVHLLHDRETLETLGSFLQWAPTTLRTVLSGRFEPPLALHRMRLDGRVRDFPAHELAFTDDEAATLLAEHDVALDPADLATIQNRTQGWAAGLRLAAITLAHHHDPHGMITDFSGDSRVVADYLVGEVLDHLDSAARDFLVETSVPDAFNAELAETLTGSPDTHRFIDMLERENLLFEPVPGAPGWYRYHPLLREYLRAEAGHRGRQAVADLERVASRWFAESGADVRALRHSLHAGDDDSLQNLLCGLGFGAVLRGHADTVIDVLTQAPTRVRTHPVSRLVRAAAELDRGNEAAAASILGVRGAVADDTARSMRPTWAVPLEHALRLELAVRGGHIEHALTAIGTDPLGNSGEHDVDAFALTRLGIAEMYLGRFDQAVHHLDDGLAIARSAGLPSIELQALTSLATIGCWRCDLTEMTARADEAAAVARRHGLTDSWYFHLALVVIAWGDHLRMDRRAALDERTLQVLADRGIPAVAEATACAAGVLALDTSDAPQSTASASREHLLAAHRRPMPPILTALLAPAIHNALLGAGHATGAAELTDHVARTLGADSGEPAVLAAVAALHQRRPDAARAHLALVLAGDRGCTAVTTEILAWLTAAQIAHEKNDPIAVRDALFAALTLAEPQRIVRPFADAGAPVRELLNQNRGRFGVHDPFAEHVLSLLPAGPGRIANPLTSREMELLLELPSWRTAEQIAADLFVSVNTVKTHLRGIYRKLDVRSRREAINAARGLGLI</sequence>
<keyword evidence="1" id="KW-0805">Transcription regulation</keyword>
<dbReference type="SUPFAM" id="SSF46894">
    <property type="entry name" value="C-terminal effector domain of the bipartite response regulators"/>
    <property type="match status" value="1"/>
</dbReference>
<dbReference type="RefSeq" id="WP_345346202.1">
    <property type="nucleotide sequence ID" value="NZ_BAABFB010000048.1"/>
</dbReference>
<dbReference type="PROSITE" id="PS50043">
    <property type="entry name" value="HTH_LUXR_2"/>
    <property type="match status" value="1"/>
</dbReference>
<dbReference type="PRINTS" id="PR00038">
    <property type="entry name" value="HTHLUXR"/>
</dbReference>
<keyword evidence="3" id="KW-0804">Transcription</keyword>
<keyword evidence="6" id="KW-1185">Reference proteome</keyword>
<comment type="caution">
    <text evidence="5">The sequence shown here is derived from an EMBL/GenBank/DDBJ whole genome shotgun (WGS) entry which is preliminary data.</text>
</comment>
<keyword evidence="2" id="KW-0238">DNA-binding</keyword>
<dbReference type="SUPFAM" id="SSF52540">
    <property type="entry name" value="P-loop containing nucleoside triphosphate hydrolases"/>
    <property type="match status" value="1"/>
</dbReference>
<evidence type="ECO:0000256" key="2">
    <source>
        <dbReference type="ARBA" id="ARBA00023125"/>
    </source>
</evidence>
<dbReference type="InterPro" id="IPR016032">
    <property type="entry name" value="Sig_transdc_resp-reg_C-effctor"/>
</dbReference>
<dbReference type="CDD" id="cd06170">
    <property type="entry name" value="LuxR_C_like"/>
    <property type="match status" value="1"/>
</dbReference>
<evidence type="ECO:0000256" key="3">
    <source>
        <dbReference type="ARBA" id="ARBA00023163"/>
    </source>
</evidence>
<evidence type="ECO:0000256" key="1">
    <source>
        <dbReference type="ARBA" id="ARBA00023015"/>
    </source>
</evidence>
<dbReference type="Gene3D" id="3.40.50.300">
    <property type="entry name" value="P-loop containing nucleotide triphosphate hydrolases"/>
    <property type="match status" value="1"/>
</dbReference>
<dbReference type="Gene3D" id="1.25.40.10">
    <property type="entry name" value="Tetratricopeptide repeat domain"/>
    <property type="match status" value="1"/>
</dbReference>
<dbReference type="InterPro" id="IPR027417">
    <property type="entry name" value="P-loop_NTPase"/>
</dbReference>
<dbReference type="InterPro" id="IPR011990">
    <property type="entry name" value="TPR-like_helical_dom_sf"/>
</dbReference>
<gene>
    <name evidence="5" type="ORF">GCM10023094_29680</name>
</gene>
<dbReference type="Gene3D" id="1.10.10.10">
    <property type="entry name" value="Winged helix-like DNA-binding domain superfamily/Winged helix DNA-binding domain"/>
    <property type="match status" value="1"/>
</dbReference>
<dbReference type="SMART" id="SM00421">
    <property type="entry name" value="HTH_LUXR"/>
    <property type="match status" value="1"/>
</dbReference>
<dbReference type="EMBL" id="BAABFB010000048">
    <property type="protein sequence ID" value="GAA4481474.1"/>
    <property type="molecule type" value="Genomic_DNA"/>
</dbReference>
<evidence type="ECO:0000313" key="6">
    <source>
        <dbReference type="Proteomes" id="UP001501183"/>
    </source>
</evidence>
<dbReference type="SUPFAM" id="SSF48452">
    <property type="entry name" value="TPR-like"/>
    <property type="match status" value="1"/>
</dbReference>
<proteinExistence type="predicted"/>
<dbReference type="PANTHER" id="PTHR44688">
    <property type="entry name" value="DNA-BINDING TRANSCRIPTIONAL ACTIVATOR DEVR_DOSR"/>
    <property type="match status" value="1"/>
</dbReference>
<evidence type="ECO:0000313" key="5">
    <source>
        <dbReference type="EMBL" id="GAA4481474.1"/>
    </source>
</evidence>
<dbReference type="Pfam" id="PF00196">
    <property type="entry name" value="GerE"/>
    <property type="match status" value="1"/>
</dbReference>
<name>A0ABP8P6T6_9NOCA</name>